<dbReference type="Gene3D" id="3.90.550.10">
    <property type="entry name" value="Spore Coat Polysaccharide Biosynthesis Protein SpsA, Chain A"/>
    <property type="match status" value="1"/>
</dbReference>
<dbReference type="Proteomes" id="UP000177494">
    <property type="component" value="Unassembled WGS sequence"/>
</dbReference>
<dbReference type="AlphaFoldDB" id="A0A1F8H2I0"/>
<dbReference type="InterPro" id="IPR029044">
    <property type="entry name" value="Nucleotide-diphossugar_trans"/>
</dbReference>
<dbReference type="STRING" id="1802706.A3I32_01840"/>
<dbReference type="PANTHER" id="PTHR43179:SF7">
    <property type="entry name" value="RHAMNOSYLTRANSFERASE WBBL"/>
    <property type="match status" value="1"/>
</dbReference>
<dbReference type="InterPro" id="IPR001173">
    <property type="entry name" value="Glyco_trans_2-like"/>
</dbReference>
<dbReference type="EMBL" id="MGKU01000031">
    <property type="protein sequence ID" value="OGN31842.1"/>
    <property type="molecule type" value="Genomic_DNA"/>
</dbReference>
<reference evidence="2 3" key="1">
    <citation type="journal article" date="2016" name="Nat. Commun.">
        <title>Thousands of microbial genomes shed light on interconnected biogeochemical processes in an aquifer system.</title>
        <authorList>
            <person name="Anantharaman K."/>
            <person name="Brown C.T."/>
            <person name="Hug L.A."/>
            <person name="Sharon I."/>
            <person name="Castelle C.J."/>
            <person name="Probst A.J."/>
            <person name="Thomas B.C."/>
            <person name="Singh A."/>
            <person name="Wilkins M.J."/>
            <person name="Karaoz U."/>
            <person name="Brodie E.L."/>
            <person name="Williams K.H."/>
            <person name="Hubbard S.S."/>
            <person name="Banfield J.F."/>
        </authorList>
    </citation>
    <scope>NUCLEOTIDE SEQUENCE [LARGE SCALE GENOMIC DNA]</scope>
</reference>
<evidence type="ECO:0000313" key="2">
    <source>
        <dbReference type="EMBL" id="OGN31842.1"/>
    </source>
</evidence>
<protein>
    <recommendedName>
        <fullName evidence="1">Glycosyltransferase 2-like domain-containing protein</fullName>
    </recommendedName>
</protein>
<evidence type="ECO:0000313" key="3">
    <source>
        <dbReference type="Proteomes" id="UP000177494"/>
    </source>
</evidence>
<dbReference type="Pfam" id="PF00535">
    <property type="entry name" value="Glycos_transf_2"/>
    <property type="match status" value="1"/>
</dbReference>
<accession>A0A1F8H2I0</accession>
<gene>
    <name evidence="2" type="ORF">A3I32_01840</name>
</gene>
<organism evidence="2 3">
    <name type="scientific">Candidatus Yanofskybacteria bacterium RIFCSPLOWO2_02_FULL_45_10</name>
    <dbReference type="NCBI Taxonomy" id="1802706"/>
    <lineage>
        <taxon>Bacteria</taxon>
        <taxon>Candidatus Yanofskyibacteriota</taxon>
    </lineage>
</organism>
<comment type="caution">
    <text evidence="2">The sequence shown here is derived from an EMBL/GenBank/DDBJ whole genome shotgun (WGS) entry which is preliminary data.</text>
</comment>
<evidence type="ECO:0000259" key="1">
    <source>
        <dbReference type="Pfam" id="PF00535"/>
    </source>
</evidence>
<dbReference type="CDD" id="cd04186">
    <property type="entry name" value="GT_2_like_c"/>
    <property type="match status" value="1"/>
</dbReference>
<proteinExistence type="predicted"/>
<dbReference type="PANTHER" id="PTHR43179">
    <property type="entry name" value="RHAMNOSYLTRANSFERASE WBBL"/>
    <property type="match status" value="1"/>
</dbReference>
<dbReference type="SUPFAM" id="SSF53448">
    <property type="entry name" value="Nucleotide-diphospho-sugar transferases"/>
    <property type="match status" value="1"/>
</dbReference>
<feature type="domain" description="Glycosyltransferase 2-like" evidence="1">
    <location>
        <begin position="3"/>
        <end position="148"/>
    </location>
</feature>
<name>A0A1F8H2I0_9BACT</name>
<sequence length="276" mass="32521">MLSIIIVHFHTPELLRLCLRSIRDTVKTDYEVLIADSEADPDTETDLRQEFPSPAGEIIYQPFRQNIGYAKGINWGIEHSQGEYILILNPDIILAPNAVAELRKFLDTNPTVGLVGPRLVNFNGKTQNSAARFYRPFTIVFRRTWLGKLGFAKKQLAKFNYEEQDKNQVFYPDWIQGSALMTRRSAIARVGKLDENFFLYFEDVDWCRRFWENGLRVAYYPLATVFHYHQRQSRAGLDIFDYLIRKETRWHVRSGWHYFRKHGWHYQSGTELLPPR</sequence>